<evidence type="ECO:0000313" key="2">
    <source>
        <dbReference type="Proteomes" id="UP000427820"/>
    </source>
</evidence>
<protein>
    <submittedName>
        <fullName evidence="1">Uncharacterized protein</fullName>
    </submittedName>
</protein>
<name>A0AA92IL80_9GAMM</name>
<accession>A0AA92IL80</accession>
<proteinExistence type="predicted"/>
<evidence type="ECO:0000313" key="1">
    <source>
        <dbReference type="EMBL" id="QGT95235.1"/>
    </source>
</evidence>
<organism evidence="1 2">
    <name type="scientific">Pseudidiomarina andamanensis</name>
    <dbReference type="NCBI Taxonomy" id="1940690"/>
    <lineage>
        <taxon>Bacteria</taxon>
        <taxon>Pseudomonadati</taxon>
        <taxon>Pseudomonadota</taxon>
        <taxon>Gammaproteobacteria</taxon>
        <taxon>Alteromonadales</taxon>
        <taxon>Idiomarinaceae</taxon>
        <taxon>Pseudidiomarina</taxon>
    </lineage>
</organism>
<sequence>MSLLWLSPQGALTTVDGYQLTQDSFASFVAPERQSSEESDDVAVGENHVIPSVTFQRINAVIYLVDIKPHKQRYYVRGPPLLVA</sequence>
<reference evidence="1 2" key="1">
    <citation type="submission" date="2018-09" db="EMBL/GenBank/DDBJ databases">
        <title>Whole genome sequencing of Idiomarina andamanensis W-5T (LMG 29773T= JCM 31645T).</title>
        <authorList>
            <person name="Das S.K."/>
        </authorList>
    </citation>
    <scope>NUCLEOTIDE SEQUENCE [LARGE SCALE GENOMIC DNA]</scope>
    <source>
        <strain evidence="1 2">W-5T</strain>
    </source>
</reference>
<dbReference type="EMBL" id="CP032551">
    <property type="protein sequence ID" value="QGT95235.1"/>
    <property type="molecule type" value="Genomic_DNA"/>
</dbReference>
<keyword evidence="2" id="KW-1185">Reference proteome</keyword>
<gene>
    <name evidence="1" type="ORF">D3795_03140</name>
</gene>
<dbReference type="AlphaFoldDB" id="A0AA92IL80"/>
<dbReference type="KEGG" id="panm:D3795_03140"/>
<dbReference type="Proteomes" id="UP000427820">
    <property type="component" value="Chromosome"/>
</dbReference>